<gene>
    <name evidence="3" type="ORF">ACX51_10220</name>
</gene>
<name>A0ABD6VZE5_LACPA</name>
<keyword evidence="1" id="KW-0238">DNA-binding</keyword>
<comment type="caution">
    <text evidence="3">The sequence shown here is derived from an EMBL/GenBank/DDBJ whole genome shotgun (WGS) entry which is preliminary data.</text>
</comment>
<evidence type="ECO:0000313" key="3">
    <source>
        <dbReference type="EMBL" id="POE41974.1"/>
    </source>
</evidence>
<dbReference type="PROSITE" id="PS50943">
    <property type="entry name" value="HTH_CROC1"/>
    <property type="match status" value="1"/>
</dbReference>
<dbReference type="InterPro" id="IPR010982">
    <property type="entry name" value="Lambda_DNA-bd_dom_sf"/>
</dbReference>
<dbReference type="EMBL" id="LGIY01000017">
    <property type="protein sequence ID" value="POE41974.1"/>
    <property type="molecule type" value="Genomic_DNA"/>
</dbReference>
<accession>A0ABD6VZE5</accession>
<dbReference type="CDD" id="cd00093">
    <property type="entry name" value="HTH_XRE"/>
    <property type="match status" value="1"/>
</dbReference>
<proteinExistence type="predicted"/>
<dbReference type="InterPro" id="IPR001387">
    <property type="entry name" value="Cro/C1-type_HTH"/>
</dbReference>
<evidence type="ECO:0000259" key="2">
    <source>
        <dbReference type="PROSITE" id="PS50943"/>
    </source>
</evidence>
<organism evidence="3 4">
    <name type="scientific">Lacticaseibacillus paracasei</name>
    <name type="common">Lactobacillus paracasei</name>
    <dbReference type="NCBI Taxonomy" id="1597"/>
    <lineage>
        <taxon>Bacteria</taxon>
        <taxon>Bacillati</taxon>
        <taxon>Bacillota</taxon>
        <taxon>Bacilli</taxon>
        <taxon>Lactobacillales</taxon>
        <taxon>Lactobacillaceae</taxon>
        <taxon>Lacticaseibacillus</taxon>
    </lineage>
</organism>
<dbReference type="Pfam" id="PF01381">
    <property type="entry name" value="HTH_3"/>
    <property type="match status" value="1"/>
</dbReference>
<evidence type="ECO:0000313" key="4">
    <source>
        <dbReference type="Proteomes" id="UP000237433"/>
    </source>
</evidence>
<dbReference type="SUPFAM" id="SSF47413">
    <property type="entry name" value="lambda repressor-like DNA-binding domains"/>
    <property type="match status" value="1"/>
</dbReference>
<dbReference type="Gene3D" id="1.10.260.40">
    <property type="entry name" value="lambda repressor-like DNA-binding domains"/>
    <property type="match status" value="1"/>
</dbReference>
<evidence type="ECO:0000256" key="1">
    <source>
        <dbReference type="ARBA" id="ARBA00023125"/>
    </source>
</evidence>
<reference evidence="3 4" key="1">
    <citation type="journal article" date="2015" name="J. Am. Soc. Brew. Chem.">
        <title>Dissolved carbon dioxide selects for lactic acid bacteria able to grow in and spoil packaged beer.</title>
        <authorList>
            <person name="Bergsveinson J."/>
            <person name="Redekop A."/>
            <person name="Zoerb S."/>
            <person name="Ziola B."/>
        </authorList>
    </citation>
    <scope>NUCLEOTIDE SEQUENCE [LARGE SCALE GENOMIC DNA]</scope>
    <source>
        <strain evidence="3 4">CCC B1205</strain>
    </source>
</reference>
<dbReference type="AlphaFoldDB" id="A0ABD6VZE5"/>
<dbReference type="RefSeq" id="WP_003579918.1">
    <property type="nucleotide sequence ID" value="NZ_CAXVTB010000015.1"/>
</dbReference>
<protein>
    <submittedName>
        <fullName evidence="3">XRE family transcriptional regulator</fullName>
    </submittedName>
</protein>
<sequence length="345" mass="38551">MHIDQVIRERRLALGLTQEELANKIGVSAPAVSKWEKRVSYPDITLLPALARILGTDVNTLLTFSVTMDPEESRHLYEKLMTTAKDAGWQAAVDLAEAQIAHYPSVTMMHLMNAAFLQTLKDQIPETAWPAVYQQIVAIYQTAEKSTDLPQAQAAAQSLFYLYLKEKDFDDAENQLKMLPTEVVAYNAMKPKLQLQRGQLKEAYISGEKLLSTGLSAVSLVLNVLTKVGIADHQLETAKRYADMSQKIDNLIPITNPFTFESQLKIAEASDDPGQAVTILKELLANIIDQPQPAILQHLTLVKPKKTTAPAEARRQLLQIFTADPEMAFLQKSPSFQQLLHEYNL</sequence>
<dbReference type="SMART" id="SM00530">
    <property type="entry name" value="HTH_XRE"/>
    <property type="match status" value="1"/>
</dbReference>
<feature type="domain" description="HTH cro/C1-type" evidence="2">
    <location>
        <begin position="7"/>
        <end position="61"/>
    </location>
</feature>
<dbReference type="GO" id="GO:0003677">
    <property type="term" value="F:DNA binding"/>
    <property type="evidence" value="ECO:0007669"/>
    <property type="project" value="UniProtKB-KW"/>
</dbReference>
<dbReference type="Proteomes" id="UP000237433">
    <property type="component" value="Unassembled WGS sequence"/>
</dbReference>
<dbReference type="PANTHER" id="PTHR46558">
    <property type="entry name" value="TRACRIPTIONAL REGULATORY PROTEIN-RELATED-RELATED"/>
    <property type="match status" value="1"/>
</dbReference>
<dbReference type="PANTHER" id="PTHR46558:SF11">
    <property type="entry name" value="HTH-TYPE TRANSCRIPTIONAL REGULATOR XRE"/>
    <property type="match status" value="1"/>
</dbReference>